<comment type="caution">
    <text evidence="1">The sequence shown here is derived from an EMBL/GenBank/DDBJ whole genome shotgun (WGS) entry which is preliminary data.</text>
</comment>
<dbReference type="RefSeq" id="WP_079474729.1">
    <property type="nucleotide sequence ID" value="NZ_BJUN01000046.1"/>
</dbReference>
<accession>A0A510YCH4</accession>
<gene>
    <name evidence="1" type="ORF">MHA01_32360</name>
</gene>
<dbReference type="OrthoDB" id="2942876at2"/>
<keyword evidence="2" id="KW-1185">Reference proteome</keyword>
<evidence type="ECO:0000313" key="1">
    <source>
        <dbReference type="EMBL" id="GEK60331.1"/>
    </source>
</evidence>
<organism evidence="1 2">
    <name type="scientific">Marinococcus halophilus</name>
    <dbReference type="NCBI Taxonomy" id="1371"/>
    <lineage>
        <taxon>Bacteria</taxon>
        <taxon>Bacillati</taxon>
        <taxon>Bacillota</taxon>
        <taxon>Bacilli</taxon>
        <taxon>Bacillales</taxon>
        <taxon>Bacillaceae</taxon>
        <taxon>Marinococcus</taxon>
    </lineage>
</organism>
<dbReference type="EMBL" id="BJUN01000046">
    <property type="protein sequence ID" value="GEK60331.1"/>
    <property type="molecule type" value="Genomic_DNA"/>
</dbReference>
<sequence>MDYSMSRQVIYCSITRQTVLHELSYVYTDGVLDSVATCTGVSEACTNCPLLEFNRVSEAAPSPRRQLASG</sequence>
<proteinExistence type="predicted"/>
<dbReference type="AlphaFoldDB" id="A0A510YCH4"/>
<name>A0A510YCH4_MARHA</name>
<dbReference type="Proteomes" id="UP000321051">
    <property type="component" value="Unassembled WGS sequence"/>
</dbReference>
<reference evidence="1 2" key="1">
    <citation type="submission" date="2019-07" db="EMBL/GenBank/DDBJ databases">
        <title>Whole genome shotgun sequence of Marinococcus halophilus NBRC 102359.</title>
        <authorList>
            <person name="Hosoyama A."/>
            <person name="Uohara A."/>
            <person name="Ohji S."/>
            <person name="Ichikawa N."/>
        </authorList>
    </citation>
    <scope>NUCLEOTIDE SEQUENCE [LARGE SCALE GENOMIC DNA]</scope>
    <source>
        <strain evidence="1 2">NBRC 102359</strain>
    </source>
</reference>
<evidence type="ECO:0000313" key="2">
    <source>
        <dbReference type="Proteomes" id="UP000321051"/>
    </source>
</evidence>
<protein>
    <submittedName>
        <fullName evidence="1">Uncharacterized protein</fullName>
    </submittedName>
</protein>